<dbReference type="NCBIfam" id="TIGR04183">
    <property type="entry name" value="Por_Secre_tail"/>
    <property type="match status" value="1"/>
</dbReference>
<feature type="signal peptide" evidence="1">
    <location>
        <begin position="1"/>
        <end position="18"/>
    </location>
</feature>
<proteinExistence type="predicted"/>
<dbReference type="InterPro" id="IPR052918">
    <property type="entry name" value="Motility_Chemotaxis_Reg"/>
</dbReference>
<evidence type="ECO:0000313" key="4">
    <source>
        <dbReference type="Proteomes" id="UP001479606"/>
    </source>
</evidence>
<comment type="caution">
    <text evidence="3">The sequence shown here is derived from an EMBL/GenBank/DDBJ whole genome shotgun (WGS) entry which is preliminary data.</text>
</comment>
<dbReference type="PANTHER" id="PTHR35580">
    <property type="entry name" value="CELL SURFACE GLYCOPROTEIN (S-LAYER PROTEIN)-LIKE PROTEIN"/>
    <property type="match status" value="1"/>
</dbReference>
<evidence type="ECO:0000256" key="1">
    <source>
        <dbReference type="SAM" id="SignalP"/>
    </source>
</evidence>
<dbReference type="SUPFAM" id="SSF63829">
    <property type="entry name" value="Calcium-dependent phosphotriesterase"/>
    <property type="match status" value="2"/>
</dbReference>
<feature type="chain" id="PRO_5047260798" evidence="1">
    <location>
        <begin position="19"/>
        <end position="531"/>
    </location>
</feature>
<dbReference type="RefSeq" id="WP_342297455.1">
    <property type="nucleotide sequence ID" value="NZ_JBCEVZ010000016.1"/>
</dbReference>
<feature type="domain" description="Secretion system C-terminal sorting" evidence="2">
    <location>
        <begin position="456"/>
        <end position="528"/>
    </location>
</feature>
<sequence length="531" mass="55156">MKHFLLSVLLLIGLGAWAQPTAWTYALPATAGVAAVAADADGNTYVTGSFVGGTAQLGGTTISSSLPGRCLYIAKLNPQGQVLRVTKLEGAEEGSNTTDIVVDKDGNTYISGRLHGTITYAGGQTVGVIAENFGYSVMLVKCGANGRVRWVKQASGNQGGAYGSSHGTGVAVDRAGNSYISGDVTGGNVTADAIVIGSRRRDGFLASYDRNGQIRWAKAPFSLKGALGSSFALGVAVDNAGHCYLSGHTAGGWHLDNVSLPIGPDSDYLALFDSGTGQVQWGKYVPSNNWGGALAIDKQGDACIGGDFMGTADFGNGVTLTSTAPTGYVARYDATGDVDWATAVNTSVKGIIVDQQSRKVFVTGSAGTQAYLTRLNANGRVQQQELVDGPGTSGGTSIAIDDQNNVYTAGSFTGSCHFDAITLNNTTTQGYVARYGSRLRGHGRDDNDFRAPALNLFPNPAQNQLTLRLDNQAPAGQATLYDHLGTPVATRSIQAAAADIHFDTSALPDGLYVLRVATQGKTTSQPVVVQH</sequence>
<dbReference type="Proteomes" id="UP001479606">
    <property type="component" value="Unassembled WGS sequence"/>
</dbReference>
<organism evidence="3 4">
    <name type="scientific">Hymenobacter segetis</name>
    <dbReference type="NCBI Taxonomy" id="2025509"/>
    <lineage>
        <taxon>Bacteria</taxon>
        <taxon>Pseudomonadati</taxon>
        <taxon>Bacteroidota</taxon>
        <taxon>Cytophagia</taxon>
        <taxon>Cytophagales</taxon>
        <taxon>Hymenobacteraceae</taxon>
        <taxon>Hymenobacter</taxon>
    </lineage>
</organism>
<dbReference type="PANTHER" id="PTHR35580:SF1">
    <property type="entry name" value="PHYTASE-LIKE DOMAIN-CONTAINING PROTEIN"/>
    <property type="match status" value="1"/>
</dbReference>
<dbReference type="InterPro" id="IPR026444">
    <property type="entry name" value="Secre_tail"/>
</dbReference>
<accession>A0ABU9LUQ0</accession>
<protein>
    <submittedName>
        <fullName evidence="3">T9SS type A sorting domain-containing protein</fullName>
    </submittedName>
</protein>
<evidence type="ECO:0000313" key="3">
    <source>
        <dbReference type="EMBL" id="MEL5994336.1"/>
    </source>
</evidence>
<gene>
    <name evidence="3" type="ORF">AAFH49_08955</name>
</gene>
<keyword evidence="4" id="KW-1185">Reference proteome</keyword>
<dbReference type="EMBL" id="JBCEVZ010000016">
    <property type="protein sequence ID" value="MEL5994336.1"/>
    <property type="molecule type" value="Genomic_DNA"/>
</dbReference>
<keyword evidence="1" id="KW-0732">Signal</keyword>
<dbReference type="Pfam" id="PF18962">
    <property type="entry name" value="Por_Secre_tail"/>
    <property type="match status" value="1"/>
</dbReference>
<dbReference type="Gene3D" id="2.80.10.50">
    <property type="match status" value="1"/>
</dbReference>
<name>A0ABU9LUQ0_9BACT</name>
<evidence type="ECO:0000259" key="2">
    <source>
        <dbReference type="Pfam" id="PF18962"/>
    </source>
</evidence>
<reference evidence="3 4" key="1">
    <citation type="journal article" date="2018" name="Arch. Microbiol.">
        <title>Hymenobacter segetis sp. nov., isolated from soil.</title>
        <authorList>
            <person name="Ten L.N."/>
            <person name="Lim S.J."/>
            <person name="Kim B.O."/>
            <person name="Kang I.K."/>
            <person name="Jung H.Y."/>
        </authorList>
    </citation>
    <scope>NUCLEOTIDE SEQUENCE [LARGE SCALE GENOMIC DNA]</scope>
    <source>
        <strain evidence="3 4">S7-3-11</strain>
    </source>
</reference>